<evidence type="ECO:0000313" key="2">
    <source>
        <dbReference type="EMBL" id="PPS12695.1"/>
    </source>
</evidence>
<accession>A0A2P5YAT5</accession>
<dbReference type="InterPro" id="IPR025558">
    <property type="entry name" value="DUF4283"/>
</dbReference>
<dbReference type="EMBL" id="KZ663445">
    <property type="protein sequence ID" value="PPS12695.1"/>
    <property type="molecule type" value="Genomic_DNA"/>
</dbReference>
<protein>
    <recommendedName>
        <fullName evidence="1">DUF4283 domain-containing protein</fullName>
    </recommendedName>
</protein>
<dbReference type="Pfam" id="PF14111">
    <property type="entry name" value="DUF4283"/>
    <property type="match status" value="1"/>
</dbReference>
<organism evidence="2 3">
    <name type="scientific">Gossypium barbadense</name>
    <name type="common">Sea Island cotton</name>
    <name type="synonym">Hibiscus barbadensis</name>
    <dbReference type="NCBI Taxonomy" id="3634"/>
    <lineage>
        <taxon>Eukaryota</taxon>
        <taxon>Viridiplantae</taxon>
        <taxon>Streptophyta</taxon>
        <taxon>Embryophyta</taxon>
        <taxon>Tracheophyta</taxon>
        <taxon>Spermatophyta</taxon>
        <taxon>Magnoliopsida</taxon>
        <taxon>eudicotyledons</taxon>
        <taxon>Gunneridae</taxon>
        <taxon>Pentapetalae</taxon>
        <taxon>rosids</taxon>
        <taxon>malvids</taxon>
        <taxon>Malvales</taxon>
        <taxon>Malvaceae</taxon>
        <taxon>Malvoideae</taxon>
        <taxon>Gossypium</taxon>
    </lineage>
</organism>
<name>A0A2P5YAT5_GOSBA</name>
<dbReference type="InterPro" id="IPR040256">
    <property type="entry name" value="At4g02000-like"/>
</dbReference>
<dbReference type="AlphaFoldDB" id="A0A2P5YAT5"/>
<dbReference type="PANTHER" id="PTHR31286:SF153">
    <property type="entry name" value="DUF4283 DOMAIN PROTEIN"/>
    <property type="match status" value="1"/>
</dbReference>
<dbReference type="OrthoDB" id="1748760at2759"/>
<reference evidence="2 3" key="1">
    <citation type="submission" date="2015-01" db="EMBL/GenBank/DDBJ databases">
        <title>Genome of allotetraploid Gossypium barbadense reveals genomic plasticity and fiber elongation in cotton evolution.</title>
        <authorList>
            <person name="Chen X."/>
            <person name="Liu X."/>
            <person name="Zhao B."/>
            <person name="Zheng H."/>
            <person name="Hu Y."/>
            <person name="Lu G."/>
            <person name="Yang C."/>
            <person name="Chen J."/>
            <person name="Shan C."/>
            <person name="Zhang L."/>
            <person name="Zhou Y."/>
            <person name="Wang L."/>
            <person name="Guo W."/>
            <person name="Bai Y."/>
            <person name="Ruan J."/>
            <person name="Shangguan X."/>
            <person name="Mao Y."/>
            <person name="Jiang J."/>
            <person name="Zhu Y."/>
            <person name="Lei J."/>
            <person name="Kang H."/>
            <person name="Chen S."/>
            <person name="He X."/>
            <person name="Wang R."/>
            <person name="Wang Y."/>
            <person name="Chen J."/>
            <person name="Wang L."/>
            <person name="Yu S."/>
            <person name="Wang B."/>
            <person name="Wei J."/>
            <person name="Song S."/>
            <person name="Lu X."/>
            <person name="Gao Z."/>
            <person name="Gu W."/>
            <person name="Deng X."/>
            <person name="Ma D."/>
            <person name="Wang S."/>
            <person name="Liang W."/>
            <person name="Fang L."/>
            <person name="Cai C."/>
            <person name="Zhu X."/>
            <person name="Zhou B."/>
            <person name="Zhang Y."/>
            <person name="Chen Z."/>
            <person name="Xu S."/>
            <person name="Zhu R."/>
            <person name="Wang S."/>
            <person name="Zhang T."/>
            <person name="Zhao G."/>
        </authorList>
    </citation>
    <scope>NUCLEOTIDE SEQUENCE [LARGE SCALE GENOMIC DNA]</scope>
    <source>
        <strain evidence="3">cv. Xinhai21</strain>
        <tissue evidence="2">Leaf</tissue>
    </source>
</reference>
<sequence>MEDGLANLNLLDDEEEAFHEEESVVVRSYQFSLVGRCLTDSVVHFPSLRNTMADLWHPIGGICISNLRDKRILFQFFHEVDVQRVLTGAPWFFNKHLIILHELKQGENPLVVLLFSSEFWVQVHDLPPGLMTELMAKQFGNFLG</sequence>
<gene>
    <name evidence="2" type="ORF">GOBAR_AA07947</name>
</gene>
<evidence type="ECO:0000259" key="1">
    <source>
        <dbReference type="Pfam" id="PF14111"/>
    </source>
</evidence>
<evidence type="ECO:0000313" key="3">
    <source>
        <dbReference type="Proteomes" id="UP000239757"/>
    </source>
</evidence>
<feature type="domain" description="DUF4283" evidence="1">
    <location>
        <begin position="30"/>
        <end position="109"/>
    </location>
</feature>
<dbReference type="Proteomes" id="UP000239757">
    <property type="component" value="Unassembled WGS sequence"/>
</dbReference>
<proteinExistence type="predicted"/>
<dbReference type="PANTHER" id="PTHR31286">
    <property type="entry name" value="GLYCINE-RICH CELL WALL STRUCTURAL PROTEIN 1.8-LIKE"/>
    <property type="match status" value="1"/>
</dbReference>